<feature type="compositionally biased region" description="Pro residues" evidence="1">
    <location>
        <begin position="12"/>
        <end position="24"/>
    </location>
</feature>
<dbReference type="InterPro" id="IPR010994">
    <property type="entry name" value="RuvA_2-like"/>
</dbReference>
<gene>
    <name evidence="3" type="ORF">Prubr_44280</name>
</gene>
<feature type="compositionally biased region" description="Pro residues" evidence="1">
    <location>
        <begin position="54"/>
        <end position="67"/>
    </location>
</feature>
<reference evidence="3" key="1">
    <citation type="submission" date="2020-08" db="EMBL/GenBank/DDBJ databases">
        <title>Whole genome shotgun sequence of Polymorphospora rubra NBRC 101157.</title>
        <authorList>
            <person name="Komaki H."/>
            <person name="Tamura T."/>
        </authorList>
    </citation>
    <scope>NUCLEOTIDE SEQUENCE</scope>
    <source>
        <strain evidence="3">NBRC 101157</strain>
    </source>
</reference>
<dbReference type="SUPFAM" id="SSF47781">
    <property type="entry name" value="RuvA domain 2-like"/>
    <property type="match status" value="1"/>
</dbReference>
<feature type="transmembrane region" description="Helical" evidence="2">
    <location>
        <begin position="176"/>
        <end position="195"/>
    </location>
</feature>
<dbReference type="EMBL" id="AP023359">
    <property type="protein sequence ID" value="BCJ67407.1"/>
    <property type="molecule type" value="Genomic_DNA"/>
</dbReference>
<accession>A0A810N226</accession>
<proteinExistence type="predicted"/>
<keyword evidence="2" id="KW-1133">Transmembrane helix</keyword>
<dbReference type="Gene3D" id="1.10.150.280">
    <property type="entry name" value="AF1531-like domain"/>
    <property type="match status" value="1"/>
</dbReference>
<evidence type="ECO:0000313" key="4">
    <source>
        <dbReference type="Proteomes" id="UP000680866"/>
    </source>
</evidence>
<dbReference type="Proteomes" id="UP000680866">
    <property type="component" value="Chromosome"/>
</dbReference>
<name>A0A810N226_9ACTN</name>
<organism evidence="3 4">
    <name type="scientific">Polymorphospora rubra</name>
    <dbReference type="NCBI Taxonomy" id="338584"/>
    <lineage>
        <taxon>Bacteria</taxon>
        <taxon>Bacillati</taxon>
        <taxon>Actinomycetota</taxon>
        <taxon>Actinomycetes</taxon>
        <taxon>Micromonosporales</taxon>
        <taxon>Micromonosporaceae</taxon>
        <taxon>Polymorphospora</taxon>
    </lineage>
</organism>
<sequence length="395" mass="41216">MSTGSDNSWQPAPDPSPAAPPPADPGWQAAPDSSWQQQAPAWQPAADGSWQPAPHQPVPYQPGPYQPGPDGSWYAAQAKPADNPWYAAQPAAHPTGQAALPYGHPARSLNWRVVRSLWLLVPILGCGCFGGAAFLFIGLRAKRPAWWISGLVYLAVSMLGFVFVDDPEETTTLGDWAVGTLMAAWLVCIVHACLINSAWLRWQAAHVPWYAQPAAGPAAPGYPAGYGGQVPPAATYPAQGGYGYVDAAPPPTAYPAQGGYAEPAYPAQSGYPPAADFGGAPAQWDPSAYGPPVDPTAAPPDPAGGWAPVTFDGGPAGAVDVNAATAIELSTLPYFDPARAEQTVALRNARGGFASVQDFASALNLPPHEFARIRDVVTCALPPQAPPVQGRVLDV</sequence>
<protein>
    <recommendedName>
        <fullName evidence="5">Helix-hairpin-helix motif-containing protein</fullName>
    </recommendedName>
</protein>
<feature type="transmembrane region" description="Helical" evidence="2">
    <location>
        <begin position="145"/>
        <end position="164"/>
    </location>
</feature>
<dbReference type="RefSeq" id="WP_212816745.1">
    <property type="nucleotide sequence ID" value="NZ_AP023359.1"/>
</dbReference>
<evidence type="ECO:0000256" key="1">
    <source>
        <dbReference type="SAM" id="MobiDB-lite"/>
    </source>
</evidence>
<evidence type="ECO:0000313" key="3">
    <source>
        <dbReference type="EMBL" id="BCJ67407.1"/>
    </source>
</evidence>
<keyword evidence="2" id="KW-0812">Transmembrane</keyword>
<feature type="transmembrane region" description="Helical" evidence="2">
    <location>
        <begin position="117"/>
        <end position="138"/>
    </location>
</feature>
<dbReference type="KEGG" id="pry:Prubr_44280"/>
<keyword evidence="2" id="KW-0472">Membrane</keyword>
<dbReference type="AlphaFoldDB" id="A0A810N226"/>
<keyword evidence="4" id="KW-1185">Reference proteome</keyword>
<evidence type="ECO:0000256" key="2">
    <source>
        <dbReference type="SAM" id="Phobius"/>
    </source>
</evidence>
<dbReference type="Pfam" id="PF12836">
    <property type="entry name" value="HHH_3"/>
    <property type="match status" value="1"/>
</dbReference>
<feature type="region of interest" description="Disordered" evidence="1">
    <location>
        <begin position="1"/>
        <end position="76"/>
    </location>
</feature>
<evidence type="ECO:0008006" key="5">
    <source>
        <dbReference type="Google" id="ProtNLM"/>
    </source>
</evidence>
<feature type="compositionally biased region" description="Low complexity" evidence="1">
    <location>
        <begin position="25"/>
        <end position="46"/>
    </location>
</feature>